<dbReference type="Gene3D" id="3.10.450.50">
    <property type="match status" value="1"/>
</dbReference>
<dbReference type="Gene3D" id="1.10.10.10">
    <property type="entry name" value="Winged helix-like DNA-binding domain superfamily/Winged helix DNA-binding domain"/>
    <property type="match status" value="1"/>
</dbReference>
<keyword evidence="9" id="KW-1185">Reference proteome</keyword>
<dbReference type="EMBL" id="CP045851">
    <property type="protein sequence ID" value="QGG93716.1"/>
    <property type="molecule type" value="Genomic_DNA"/>
</dbReference>
<dbReference type="KEGG" id="atq:GH723_00540"/>
<dbReference type="InterPro" id="IPR013324">
    <property type="entry name" value="RNA_pol_sigma_r3/r4-like"/>
</dbReference>
<gene>
    <name evidence="8" type="ORF">GH723_00540</name>
</gene>
<evidence type="ECO:0000256" key="4">
    <source>
        <dbReference type="ARBA" id="ARBA00023082"/>
    </source>
</evidence>
<evidence type="ECO:0000313" key="8">
    <source>
        <dbReference type="EMBL" id="QGG93716.1"/>
    </source>
</evidence>
<dbReference type="InterPro" id="IPR036388">
    <property type="entry name" value="WH-like_DNA-bd_sf"/>
</dbReference>
<dbReference type="GO" id="GO:0016987">
    <property type="term" value="F:sigma factor activity"/>
    <property type="evidence" value="ECO:0007669"/>
    <property type="project" value="UniProtKB-KW"/>
</dbReference>
<dbReference type="SUPFAM" id="SSF54427">
    <property type="entry name" value="NTF2-like"/>
    <property type="match status" value="1"/>
</dbReference>
<accession>A0A5Q2RHC2</accession>
<evidence type="ECO:0000313" key="9">
    <source>
        <dbReference type="Proteomes" id="UP000334019"/>
    </source>
</evidence>
<evidence type="ECO:0000259" key="6">
    <source>
        <dbReference type="Pfam" id="PF04542"/>
    </source>
</evidence>
<protein>
    <submittedName>
        <fullName evidence="8">Sigma-70 family RNA polymerase sigma factor</fullName>
    </submittedName>
</protein>
<evidence type="ECO:0000256" key="5">
    <source>
        <dbReference type="ARBA" id="ARBA00023163"/>
    </source>
</evidence>
<dbReference type="AlphaFoldDB" id="A0A5Q2RHC2"/>
<dbReference type="PANTHER" id="PTHR30173">
    <property type="entry name" value="SIGMA 19 FACTOR"/>
    <property type="match status" value="1"/>
</dbReference>
<keyword evidence="5" id="KW-0804">Transcription</keyword>
<evidence type="ECO:0000256" key="1">
    <source>
        <dbReference type="ARBA" id="ARBA00010641"/>
    </source>
</evidence>
<name>A0A5Q2RHC2_9ACTN</name>
<dbReference type="GO" id="GO:0006352">
    <property type="term" value="P:DNA-templated transcription initiation"/>
    <property type="evidence" value="ECO:0007669"/>
    <property type="project" value="InterPro"/>
</dbReference>
<dbReference type="Gene3D" id="1.10.1740.10">
    <property type="match status" value="1"/>
</dbReference>
<keyword evidence="4" id="KW-0731">Sigma factor</keyword>
<comment type="similarity">
    <text evidence="1">Belongs to the sigma-70 factor family. ECF subfamily.</text>
</comment>
<dbReference type="SUPFAM" id="SSF88659">
    <property type="entry name" value="Sigma3 and sigma4 domains of RNA polymerase sigma factors"/>
    <property type="match status" value="1"/>
</dbReference>
<dbReference type="RefSeq" id="WP_153757822.1">
    <property type="nucleotide sequence ID" value="NZ_CP045851.1"/>
</dbReference>
<dbReference type="InterPro" id="IPR014284">
    <property type="entry name" value="RNA_pol_sigma-70_dom"/>
</dbReference>
<dbReference type="InterPro" id="IPR032710">
    <property type="entry name" value="NTF2-like_dom_sf"/>
</dbReference>
<reference evidence="8 9" key="1">
    <citation type="submission" date="2019-11" db="EMBL/GenBank/DDBJ databases">
        <authorList>
            <person name="He Y."/>
        </authorList>
    </citation>
    <scope>NUCLEOTIDE SEQUENCE [LARGE SCALE GENOMIC DNA]</scope>
    <source>
        <strain evidence="8 9">SCSIO 58843</strain>
    </source>
</reference>
<evidence type="ECO:0000256" key="3">
    <source>
        <dbReference type="ARBA" id="ARBA00023015"/>
    </source>
</evidence>
<evidence type="ECO:0000259" key="7">
    <source>
        <dbReference type="Pfam" id="PF08281"/>
    </source>
</evidence>
<dbReference type="InterPro" id="IPR013325">
    <property type="entry name" value="RNA_pol_sigma_r2"/>
</dbReference>
<dbReference type="SUPFAM" id="SSF88946">
    <property type="entry name" value="Sigma2 domain of RNA polymerase sigma factors"/>
    <property type="match status" value="1"/>
</dbReference>
<dbReference type="Pfam" id="PF04542">
    <property type="entry name" value="Sigma70_r2"/>
    <property type="match status" value="1"/>
</dbReference>
<dbReference type="InterPro" id="IPR013249">
    <property type="entry name" value="RNA_pol_sigma70_r4_t2"/>
</dbReference>
<proteinExistence type="inferred from homology"/>
<dbReference type="InterPro" id="IPR052704">
    <property type="entry name" value="ECF_Sigma-70_Domain"/>
</dbReference>
<keyword evidence="3" id="KW-0805">Transcription regulation</keyword>
<dbReference type="NCBIfam" id="NF007214">
    <property type="entry name" value="PRK09636.1"/>
    <property type="match status" value="1"/>
</dbReference>
<dbReference type="Pfam" id="PF08281">
    <property type="entry name" value="Sigma70_r4_2"/>
    <property type="match status" value="1"/>
</dbReference>
<sequence length="297" mass="32426">MSTTGSRSLDGDLFEAERARLLGVAYRMTGSRIDAEDVVQDAWLRWERADRATIERPEAWLTTVVSRLALDRLRSAQHRREEYVGPWLPEVVTTDHDPADRAVLVESLTLGFVTVLERLGPVERVVFLLADVFQVPFDEIGEVVGRSPAACRQVASRARRRVAEARPRFRPTDDDAWAVTNAFLTAAVEGDLGTLAAVLAPDAVEVGDGGGVRRAGRRPVVGADRVARLVVNLARRELRPSMEVRPQLVNGQPGVVVTEGDQIAMVLACSVVDGKVDRIWAVLNPEKTGGIDAGPLL</sequence>
<dbReference type="InterPro" id="IPR007627">
    <property type="entry name" value="RNA_pol_sigma70_r2"/>
</dbReference>
<dbReference type="NCBIfam" id="TIGR02937">
    <property type="entry name" value="sigma70-ECF"/>
    <property type="match status" value="1"/>
</dbReference>
<evidence type="ECO:0000256" key="2">
    <source>
        <dbReference type="ARBA" id="ARBA00011344"/>
    </source>
</evidence>
<feature type="domain" description="RNA polymerase sigma factor 70 region 4 type 2" evidence="7">
    <location>
        <begin position="114"/>
        <end position="161"/>
    </location>
</feature>
<dbReference type="GO" id="GO:0003677">
    <property type="term" value="F:DNA binding"/>
    <property type="evidence" value="ECO:0007669"/>
    <property type="project" value="InterPro"/>
</dbReference>
<comment type="subunit">
    <text evidence="2">Interacts transiently with the RNA polymerase catalytic core formed by RpoA, RpoB, RpoC and RpoZ (2 alpha, 1 beta, 1 beta' and 1 omega subunit) to form the RNA polymerase holoenzyme that can initiate transcription.</text>
</comment>
<dbReference type="Proteomes" id="UP000334019">
    <property type="component" value="Chromosome"/>
</dbReference>
<feature type="domain" description="RNA polymerase sigma-70 region 2" evidence="6">
    <location>
        <begin position="13"/>
        <end position="77"/>
    </location>
</feature>
<organism evidence="8 9">
    <name type="scientific">Actinomarinicola tropica</name>
    <dbReference type="NCBI Taxonomy" id="2789776"/>
    <lineage>
        <taxon>Bacteria</taxon>
        <taxon>Bacillati</taxon>
        <taxon>Actinomycetota</taxon>
        <taxon>Acidimicrobiia</taxon>
        <taxon>Acidimicrobiales</taxon>
        <taxon>Iamiaceae</taxon>
        <taxon>Actinomarinicola</taxon>
    </lineage>
</organism>
<dbReference type="PANTHER" id="PTHR30173:SF43">
    <property type="entry name" value="ECF RNA POLYMERASE SIGMA FACTOR SIGI-RELATED"/>
    <property type="match status" value="1"/>
</dbReference>